<evidence type="ECO:0000313" key="18">
    <source>
        <dbReference type="Proteomes" id="UP000315215"/>
    </source>
</evidence>
<keyword evidence="8 15" id="KW-0547">Nucleotide-binding</keyword>
<dbReference type="GO" id="GO:0016887">
    <property type="term" value="F:ATP hydrolysis activity"/>
    <property type="evidence" value="ECO:0007669"/>
    <property type="project" value="InterPro"/>
</dbReference>
<keyword evidence="10" id="KW-0460">Magnesium</keyword>
<dbReference type="CDD" id="cd07551">
    <property type="entry name" value="P-type_ATPase_HM_ZosA_PfeT-like"/>
    <property type="match status" value="1"/>
</dbReference>
<dbReference type="InterPro" id="IPR001757">
    <property type="entry name" value="P_typ_ATPase"/>
</dbReference>
<dbReference type="Pfam" id="PF00122">
    <property type="entry name" value="E1-E2_ATPase"/>
    <property type="match status" value="1"/>
</dbReference>
<dbReference type="InterPro" id="IPR018303">
    <property type="entry name" value="ATPase_P-typ_P_site"/>
</dbReference>
<keyword evidence="7 15" id="KW-0479">Metal-binding</keyword>
<reference evidence="17 18" key="1">
    <citation type="submission" date="2019-07" db="EMBL/GenBank/DDBJ databases">
        <authorList>
            <person name="Li J."/>
        </authorList>
    </citation>
    <scope>NUCLEOTIDE SEQUENCE [LARGE SCALE GENOMIC DNA]</scope>
    <source>
        <strain evidence="17 18">TKL69</strain>
    </source>
</reference>
<evidence type="ECO:0000256" key="12">
    <source>
        <dbReference type="ARBA" id="ARBA00022989"/>
    </source>
</evidence>
<evidence type="ECO:0000256" key="10">
    <source>
        <dbReference type="ARBA" id="ARBA00022842"/>
    </source>
</evidence>
<organism evidence="17 18">
    <name type="scientific">Radiobacillus deserti</name>
    <dbReference type="NCBI Taxonomy" id="2594883"/>
    <lineage>
        <taxon>Bacteria</taxon>
        <taxon>Bacillati</taxon>
        <taxon>Bacillota</taxon>
        <taxon>Bacilli</taxon>
        <taxon>Bacillales</taxon>
        <taxon>Bacillaceae</taxon>
        <taxon>Radiobacillus</taxon>
    </lineage>
</organism>
<dbReference type="SFLD" id="SFLDF00027">
    <property type="entry name" value="p-type_atpase"/>
    <property type="match status" value="1"/>
</dbReference>
<keyword evidence="6 15" id="KW-0812">Transmembrane</keyword>
<dbReference type="PANTHER" id="PTHR43079:SF1">
    <property type="entry name" value="CADMIUM_ZINC-TRANSPORTING ATPASE HMA1, CHLOROPLASTIC-RELATED"/>
    <property type="match status" value="1"/>
</dbReference>
<evidence type="ECO:0000256" key="2">
    <source>
        <dbReference type="ARBA" id="ARBA00006024"/>
    </source>
</evidence>
<dbReference type="SUPFAM" id="SSF81653">
    <property type="entry name" value="Calcium ATPase, transduction domain A"/>
    <property type="match status" value="1"/>
</dbReference>
<dbReference type="PANTHER" id="PTHR43079">
    <property type="entry name" value="PROBABLE CADMIUM/ZINC-TRANSPORTING ATPASE HMA1"/>
    <property type="match status" value="1"/>
</dbReference>
<evidence type="ECO:0000256" key="14">
    <source>
        <dbReference type="ARBA" id="ARBA00023136"/>
    </source>
</evidence>
<keyword evidence="14 15" id="KW-0472">Membrane</keyword>
<evidence type="ECO:0000313" key="17">
    <source>
        <dbReference type="EMBL" id="QDP39338.1"/>
    </source>
</evidence>
<evidence type="ECO:0000256" key="13">
    <source>
        <dbReference type="ARBA" id="ARBA00023065"/>
    </source>
</evidence>
<dbReference type="GO" id="GO:0005524">
    <property type="term" value="F:ATP binding"/>
    <property type="evidence" value="ECO:0007669"/>
    <property type="project" value="UniProtKB-UniRule"/>
</dbReference>
<evidence type="ECO:0000259" key="16">
    <source>
        <dbReference type="Pfam" id="PF00122"/>
    </source>
</evidence>
<dbReference type="GO" id="GO:0046872">
    <property type="term" value="F:metal ion binding"/>
    <property type="evidence" value="ECO:0007669"/>
    <property type="project" value="UniProtKB-KW"/>
</dbReference>
<dbReference type="NCBIfam" id="TIGR01494">
    <property type="entry name" value="ATPase_P-type"/>
    <property type="match status" value="1"/>
</dbReference>
<accession>A0A516KD60</accession>
<dbReference type="SUPFAM" id="SSF56784">
    <property type="entry name" value="HAD-like"/>
    <property type="match status" value="1"/>
</dbReference>
<dbReference type="Gene3D" id="3.40.1110.10">
    <property type="entry name" value="Calcium-transporting ATPase, cytoplasmic domain N"/>
    <property type="match status" value="1"/>
</dbReference>
<protein>
    <submittedName>
        <fullName evidence="17">Cadmium-translocating P-type ATPase</fullName>
        <ecNumber evidence="17">3.6.3.3</ecNumber>
    </submittedName>
</protein>
<dbReference type="GO" id="GO:0019829">
    <property type="term" value="F:ATPase-coupled monoatomic cation transmembrane transporter activity"/>
    <property type="evidence" value="ECO:0007669"/>
    <property type="project" value="InterPro"/>
</dbReference>
<dbReference type="InterPro" id="IPR059000">
    <property type="entry name" value="ATPase_P-type_domA"/>
</dbReference>
<keyword evidence="9 15" id="KW-0067">ATP-binding</keyword>
<evidence type="ECO:0000256" key="1">
    <source>
        <dbReference type="ARBA" id="ARBA00004651"/>
    </source>
</evidence>
<dbReference type="InterPro" id="IPR051949">
    <property type="entry name" value="Cation_Transport_ATPase"/>
</dbReference>
<feature type="domain" description="P-type ATPase A" evidence="16">
    <location>
        <begin position="140"/>
        <end position="240"/>
    </location>
</feature>
<evidence type="ECO:0000256" key="5">
    <source>
        <dbReference type="ARBA" id="ARBA00022553"/>
    </source>
</evidence>
<dbReference type="InterPro" id="IPR008250">
    <property type="entry name" value="ATPase_P-typ_transduc_dom_A_sf"/>
</dbReference>
<gene>
    <name evidence="17" type="primary">cadA</name>
    <name evidence="17" type="ORF">FN924_03505</name>
</gene>
<name>A0A516KD60_9BACI</name>
<dbReference type="Proteomes" id="UP000315215">
    <property type="component" value="Chromosome"/>
</dbReference>
<dbReference type="AlphaFoldDB" id="A0A516KD60"/>
<feature type="transmembrane region" description="Helical" evidence="15">
    <location>
        <begin position="56"/>
        <end position="74"/>
    </location>
</feature>
<keyword evidence="12 15" id="KW-1133">Transmembrane helix</keyword>
<dbReference type="FunFam" id="2.70.150.10:FF:000002">
    <property type="entry name" value="Copper-transporting ATPase 1, putative"/>
    <property type="match status" value="1"/>
</dbReference>
<dbReference type="EC" id="3.6.3.3" evidence="17"/>
<dbReference type="Gene3D" id="3.40.50.1000">
    <property type="entry name" value="HAD superfamily/HAD-like"/>
    <property type="match status" value="1"/>
</dbReference>
<dbReference type="NCBIfam" id="TIGR01511">
    <property type="entry name" value="ATPase-IB1_Cu"/>
    <property type="match status" value="1"/>
</dbReference>
<comment type="similarity">
    <text evidence="2 15">Belongs to the cation transport ATPase (P-type) (TC 3.A.3) family. Type IB subfamily.</text>
</comment>
<feature type="transmembrane region" description="Helical" evidence="15">
    <location>
        <begin position="287"/>
        <end position="311"/>
    </location>
</feature>
<dbReference type="EMBL" id="CP041666">
    <property type="protein sequence ID" value="QDP39338.1"/>
    <property type="molecule type" value="Genomic_DNA"/>
</dbReference>
<evidence type="ECO:0000256" key="6">
    <source>
        <dbReference type="ARBA" id="ARBA00022692"/>
    </source>
</evidence>
<dbReference type="GO" id="GO:0005886">
    <property type="term" value="C:plasma membrane"/>
    <property type="evidence" value="ECO:0007669"/>
    <property type="project" value="UniProtKB-SubCell"/>
</dbReference>
<dbReference type="SFLD" id="SFLDG00002">
    <property type="entry name" value="C1.7:_P-type_atpase_like"/>
    <property type="match status" value="1"/>
</dbReference>
<evidence type="ECO:0000256" key="4">
    <source>
        <dbReference type="ARBA" id="ARBA00022475"/>
    </source>
</evidence>
<dbReference type="PROSITE" id="PS00154">
    <property type="entry name" value="ATPASE_E1_E2"/>
    <property type="match status" value="1"/>
</dbReference>
<dbReference type="NCBIfam" id="TIGR01512">
    <property type="entry name" value="ATPase-IB2_Cd"/>
    <property type="match status" value="1"/>
</dbReference>
<dbReference type="FunFam" id="3.40.50.1000:FF:000020">
    <property type="entry name" value="Probable cation-transporting P-type ATPase"/>
    <property type="match status" value="1"/>
</dbReference>
<dbReference type="Pfam" id="PF00702">
    <property type="entry name" value="Hydrolase"/>
    <property type="match status" value="1"/>
</dbReference>
<sequence>MSLPPSLSNRRNHPEWIKPSFNLGPKLKKHGELIAALLSGFFVLLAWSNEETISEYSWVVLHLAAFLIGGYAKAKEGIQETLEHKTLNVEMLMVLAAIGAACIGYWTEGAILIFIFALSGALETYTMNKNEKELSKLLALQPEEALRLTDGTEEMVPVSALKKGDIVLVKPGERMPIDGIVLQGETDVDESALTGEAIPVPKAIGSTVFAGTVNGSASIKVEMTKPASESLFQKIINMVQSAQDHKSPSQQMIERFESLYVYIVLATVALMMFVPHFVLGWSWSETIYRAMVLLVVASPCAVVASIMPATLSAISRGAKQGILFKGGVFAEQLANIETIVFDKTGTLTNGKPIVTDFIFTKEDPIVYATIEAIERQSNHPLAKAIVKATQEKHSCNLPNVNSVQDFSGKGIQAVVEEESWKIGNAKLLGEQAIQSFENGVVSRLAKEGKTVVAVSRNNEIIGLFALQDTIRSQAVDAIQTLKKHGIRTVMLTGDQPETAKAIAQQAGIEEYVASCLPDDKVNYIKTYQHERLAMVGDGINDAPALATAHVGIAMGEGSDVALETADVVLMKNDLTKIAHAIDLSQKMNQIIKQNLFFSTAVILLLIASNFAQWIDLPFGVIGHEGSTILVILNGLRLLSK</sequence>
<dbReference type="InterPro" id="IPR023299">
    <property type="entry name" value="ATPase_P-typ_cyto_dom_N"/>
</dbReference>
<dbReference type="RefSeq" id="WP_143892088.1">
    <property type="nucleotide sequence ID" value="NZ_CP041666.1"/>
</dbReference>
<comment type="subcellular location">
    <subcellularLocation>
        <location evidence="1">Cell membrane</location>
        <topology evidence="1">Multi-pass membrane protein</topology>
    </subcellularLocation>
</comment>
<dbReference type="InterPro" id="IPR036412">
    <property type="entry name" value="HAD-like_sf"/>
</dbReference>
<evidence type="ECO:0000256" key="7">
    <source>
        <dbReference type="ARBA" id="ARBA00022723"/>
    </source>
</evidence>
<evidence type="ECO:0000256" key="8">
    <source>
        <dbReference type="ARBA" id="ARBA00022741"/>
    </source>
</evidence>
<evidence type="ECO:0000256" key="9">
    <source>
        <dbReference type="ARBA" id="ARBA00022840"/>
    </source>
</evidence>
<dbReference type="Gene3D" id="2.70.150.10">
    <property type="entry name" value="Calcium-transporting ATPase, cytoplasmic transduction domain A"/>
    <property type="match status" value="1"/>
</dbReference>
<keyword evidence="17" id="KW-0378">Hydrolase</keyword>
<keyword evidence="18" id="KW-1185">Reference proteome</keyword>
<feature type="transmembrane region" description="Helical" evidence="15">
    <location>
        <begin position="595"/>
        <end position="614"/>
    </location>
</feature>
<dbReference type="InterPro" id="IPR044492">
    <property type="entry name" value="P_typ_ATPase_HD_dom"/>
</dbReference>
<feature type="transmembrane region" description="Helical" evidence="15">
    <location>
        <begin position="86"/>
        <end position="106"/>
    </location>
</feature>
<dbReference type="PRINTS" id="PR00119">
    <property type="entry name" value="CATATPASE"/>
</dbReference>
<keyword evidence="4 15" id="KW-1003">Cell membrane</keyword>
<dbReference type="InterPro" id="IPR023298">
    <property type="entry name" value="ATPase_P-typ_TM_dom_sf"/>
</dbReference>
<dbReference type="KEGG" id="aqt:FN924_03505"/>
<feature type="transmembrane region" description="Helical" evidence="15">
    <location>
        <begin position="259"/>
        <end position="281"/>
    </location>
</feature>
<keyword evidence="13" id="KW-0406">Ion transport</keyword>
<evidence type="ECO:0000256" key="15">
    <source>
        <dbReference type="RuleBase" id="RU362081"/>
    </source>
</evidence>
<evidence type="ECO:0000256" key="3">
    <source>
        <dbReference type="ARBA" id="ARBA00022448"/>
    </source>
</evidence>
<dbReference type="OrthoDB" id="9813266at2"/>
<dbReference type="InterPro" id="IPR023214">
    <property type="entry name" value="HAD_sf"/>
</dbReference>
<keyword evidence="5" id="KW-0597">Phosphoprotein</keyword>
<proteinExistence type="inferred from homology"/>
<keyword evidence="11" id="KW-1278">Translocase</keyword>
<feature type="transmembrane region" description="Helical" evidence="15">
    <location>
        <begin position="33"/>
        <end position="50"/>
    </location>
</feature>
<dbReference type="SUPFAM" id="SSF81665">
    <property type="entry name" value="Calcium ATPase, transmembrane domain M"/>
    <property type="match status" value="1"/>
</dbReference>
<dbReference type="InterPro" id="IPR027256">
    <property type="entry name" value="P-typ_ATPase_IB"/>
</dbReference>
<dbReference type="SFLD" id="SFLDS00003">
    <property type="entry name" value="Haloacid_Dehalogenase"/>
    <property type="match status" value="1"/>
</dbReference>
<keyword evidence="3" id="KW-0813">Transport</keyword>
<evidence type="ECO:0000256" key="11">
    <source>
        <dbReference type="ARBA" id="ARBA00022967"/>
    </source>
</evidence>
<dbReference type="NCBIfam" id="TIGR01525">
    <property type="entry name" value="ATPase-IB_hvy"/>
    <property type="match status" value="1"/>
</dbReference>
<dbReference type="PRINTS" id="PR00941">
    <property type="entry name" value="CDATPASE"/>
</dbReference>